<dbReference type="EMBL" id="BMDD01000001">
    <property type="protein sequence ID" value="GGH70999.1"/>
    <property type="molecule type" value="Genomic_DNA"/>
</dbReference>
<dbReference type="InterPro" id="IPR036291">
    <property type="entry name" value="NAD(P)-bd_dom_sf"/>
</dbReference>
<gene>
    <name evidence="6" type="ORF">GCM10007362_07680</name>
</gene>
<organism evidence="6 7">
    <name type="scientific">Saccharibacillus endophyticus</name>
    <dbReference type="NCBI Taxonomy" id="2060666"/>
    <lineage>
        <taxon>Bacteria</taxon>
        <taxon>Bacillati</taxon>
        <taxon>Bacillota</taxon>
        <taxon>Bacilli</taxon>
        <taxon>Bacillales</taxon>
        <taxon>Paenibacillaceae</taxon>
        <taxon>Saccharibacillus</taxon>
    </lineage>
</organism>
<evidence type="ECO:0000256" key="1">
    <source>
        <dbReference type="ARBA" id="ARBA00023002"/>
    </source>
</evidence>
<proteinExistence type="predicted"/>
<protein>
    <submittedName>
        <fullName evidence="6">Mannitol dehydrogenase</fullName>
    </submittedName>
</protein>
<dbReference type="Pfam" id="PF01232">
    <property type="entry name" value="Mannitol_dh"/>
    <property type="match status" value="1"/>
</dbReference>
<name>A0ABQ1ZPI8_9BACL</name>
<comment type="catalytic activity">
    <reaction evidence="3">
        <text>D-mannitol 1-phosphate + NAD(+) = beta-D-fructose 6-phosphate + NADH + H(+)</text>
        <dbReference type="Rhea" id="RHEA:19661"/>
        <dbReference type="ChEBI" id="CHEBI:15378"/>
        <dbReference type="ChEBI" id="CHEBI:57540"/>
        <dbReference type="ChEBI" id="CHEBI:57634"/>
        <dbReference type="ChEBI" id="CHEBI:57945"/>
        <dbReference type="ChEBI" id="CHEBI:61381"/>
        <dbReference type="EC" id="1.1.1.17"/>
    </reaction>
</comment>
<keyword evidence="2" id="KW-0520">NAD</keyword>
<dbReference type="Gene3D" id="1.10.1040.10">
    <property type="entry name" value="N-(1-d-carboxylethyl)-l-norvaline Dehydrogenase, domain 2"/>
    <property type="match status" value="1"/>
</dbReference>
<dbReference type="InterPro" id="IPR013328">
    <property type="entry name" value="6PGD_dom2"/>
</dbReference>
<dbReference type="PANTHER" id="PTHR30524">
    <property type="entry name" value="MANNITOL-1-PHOSPHATE 5-DEHYDROGENASE"/>
    <property type="match status" value="1"/>
</dbReference>
<dbReference type="SUPFAM" id="SSF48179">
    <property type="entry name" value="6-phosphogluconate dehydrogenase C-terminal domain-like"/>
    <property type="match status" value="1"/>
</dbReference>
<dbReference type="PRINTS" id="PR00084">
    <property type="entry name" value="MTLDHDRGNASE"/>
</dbReference>
<evidence type="ECO:0000313" key="6">
    <source>
        <dbReference type="EMBL" id="GGH70999.1"/>
    </source>
</evidence>
<dbReference type="SUPFAM" id="SSF51735">
    <property type="entry name" value="NAD(P)-binding Rossmann-fold domains"/>
    <property type="match status" value="1"/>
</dbReference>
<evidence type="ECO:0000256" key="3">
    <source>
        <dbReference type="ARBA" id="ARBA00048615"/>
    </source>
</evidence>
<evidence type="ECO:0000256" key="2">
    <source>
        <dbReference type="ARBA" id="ARBA00023027"/>
    </source>
</evidence>
<dbReference type="NCBIfam" id="NF002969">
    <property type="entry name" value="PRK03643.1"/>
    <property type="match status" value="1"/>
</dbReference>
<dbReference type="InterPro" id="IPR013131">
    <property type="entry name" value="Mannitol_DH_N"/>
</dbReference>
<sequence>METLPGLSRGILPEIAEHPEKVIQFGGGNFMRAFVDWQLQKMNDQGLFGGSAVLVQANSPRTDPNFAKQDHLFTVLLSGIENGEVVDRAEIVSSIRRSVNPYQDYAEYLALADNDRLSFIVSNTTEAGIVYRSEERPEERAPSGFPAKLTALLHRRYMLGKPGFTVIPCELIDRNGERLLEIVNKHADDWNLGKAFTSWLNTQNTFCCSMVDRIVPGFPHGREQELAARFGYADKLAVTAEPYMLWVIEGPESLQDQLPLARAGLNVIFTPDMTPYRERKVHLLNGPHTAMVPLGLLAGLETVEDVMKDEDFYAFIRLLIEQELIPMLPLPLDELEPYAQSVLERFRNPSIRHELRSISLNSISKFKARLLPILLRFARERGELPPRITSAFAALLYSYRGDKIPPQDEASVTAIFDRAWSDPNRFVTDILSETSLWGVDLNKVPELATRLESHIRELESSGPRTLLHQLV</sequence>
<evidence type="ECO:0000259" key="5">
    <source>
        <dbReference type="Pfam" id="PF08125"/>
    </source>
</evidence>
<evidence type="ECO:0000259" key="4">
    <source>
        <dbReference type="Pfam" id="PF01232"/>
    </source>
</evidence>
<keyword evidence="7" id="KW-1185">Reference proteome</keyword>
<feature type="domain" description="Mannitol dehydrogenase C-terminal" evidence="5">
    <location>
        <begin position="272"/>
        <end position="457"/>
    </location>
</feature>
<dbReference type="InterPro" id="IPR008927">
    <property type="entry name" value="6-PGluconate_DH-like_C_sf"/>
</dbReference>
<dbReference type="InterPro" id="IPR013118">
    <property type="entry name" value="Mannitol_DH_C"/>
</dbReference>
<dbReference type="Gene3D" id="3.40.50.720">
    <property type="entry name" value="NAD(P)-binding Rossmann-like Domain"/>
    <property type="match status" value="1"/>
</dbReference>
<dbReference type="Proteomes" id="UP000605427">
    <property type="component" value="Unassembled WGS sequence"/>
</dbReference>
<comment type="caution">
    <text evidence="6">The sequence shown here is derived from an EMBL/GenBank/DDBJ whole genome shotgun (WGS) entry which is preliminary data.</text>
</comment>
<feature type="domain" description="Mannitol dehydrogenase N-terminal" evidence="4">
    <location>
        <begin position="21"/>
        <end position="259"/>
    </location>
</feature>
<dbReference type="RefSeq" id="WP_172239283.1">
    <property type="nucleotide sequence ID" value="NZ_BMDD01000001.1"/>
</dbReference>
<accession>A0ABQ1ZPI8</accession>
<keyword evidence="1" id="KW-0560">Oxidoreductase</keyword>
<dbReference type="Pfam" id="PF08125">
    <property type="entry name" value="Mannitol_dh_C"/>
    <property type="match status" value="1"/>
</dbReference>
<evidence type="ECO:0000313" key="7">
    <source>
        <dbReference type="Proteomes" id="UP000605427"/>
    </source>
</evidence>
<dbReference type="PANTHER" id="PTHR30524:SF0">
    <property type="entry name" value="ALTRONATE OXIDOREDUCTASE-RELATED"/>
    <property type="match status" value="1"/>
</dbReference>
<reference evidence="7" key="1">
    <citation type="journal article" date="2019" name="Int. J. Syst. Evol. Microbiol.">
        <title>The Global Catalogue of Microorganisms (GCM) 10K type strain sequencing project: providing services to taxonomists for standard genome sequencing and annotation.</title>
        <authorList>
            <consortium name="The Broad Institute Genomics Platform"/>
            <consortium name="The Broad Institute Genome Sequencing Center for Infectious Disease"/>
            <person name="Wu L."/>
            <person name="Ma J."/>
        </authorList>
    </citation>
    <scope>NUCLEOTIDE SEQUENCE [LARGE SCALE GENOMIC DNA]</scope>
    <source>
        <strain evidence="7">CCM 8702</strain>
    </source>
</reference>
<dbReference type="InterPro" id="IPR000669">
    <property type="entry name" value="Mannitol_DH"/>
</dbReference>